<reference evidence="5 6" key="1">
    <citation type="journal article" date="2019" name="Nat. Plants">
        <title>Stout camphor tree genome fills gaps in understanding of flowering plant genome evolution.</title>
        <authorList>
            <person name="Chaw S.M."/>
            <person name="Liu Y.C."/>
            <person name="Wu Y.W."/>
            <person name="Wang H.Y."/>
            <person name="Lin C.I."/>
            <person name="Wu C.S."/>
            <person name="Ke H.M."/>
            <person name="Chang L.Y."/>
            <person name="Hsu C.Y."/>
            <person name="Yang H.T."/>
            <person name="Sudianto E."/>
            <person name="Hsu M.H."/>
            <person name="Wu K.P."/>
            <person name="Wang L.N."/>
            <person name="Leebens-Mack J.H."/>
            <person name="Tsai I.J."/>
        </authorList>
    </citation>
    <scope>NUCLEOTIDE SEQUENCE [LARGE SCALE GENOMIC DNA]</scope>
    <source>
        <strain evidence="6">cv. Chaw 1501</strain>
        <tissue evidence="5">Young leaves</tissue>
    </source>
</reference>
<feature type="region of interest" description="Disordered" evidence="3">
    <location>
        <begin position="530"/>
        <end position="584"/>
    </location>
</feature>
<dbReference type="PROSITE" id="PS50084">
    <property type="entry name" value="KH_TYPE_1"/>
    <property type="match status" value="2"/>
</dbReference>
<feature type="region of interest" description="Disordered" evidence="3">
    <location>
        <begin position="294"/>
        <end position="333"/>
    </location>
</feature>
<dbReference type="Pfam" id="PF00013">
    <property type="entry name" value="KH_1"/>
    <property type="match status" value="2"/>
</dbReference>
<dbReference type="InterPro" id="IPR036612">
    <property type="entry name" value="KH_dom_type_1_sf"/>
</dbReference>
<feature type="compositionally biased region" description="Low complexity" evidence="3">
    <location>
        <begin position="367"/>
        <end position="376"/>
    </location>
</feature>
<evidence type="ECO:0000259" key="4">
    <source>
        <dbReference type="SMART" id="SM00322"/>
    </source>
</evidence>
<evidence type="ECO:0000256" key="2">
    <source>
        <dbReference type="PROSITE-ProRule" id="PRU00117"/>
    </source>
</evidence>
<feature type="region of interest" description="Disordered" evidence="3">
    <location>
        <begin position="36"/>
        <end position="73"/>
    </location>
</feature>
<feature type="region of interest" description="Disordered" evidence="3">
    <location>
        <begin position="167"/>
        <end position="188"/>
    </location>
</feature>
<dbReference type="GO" id="GO:0003723">
    <property type="term" value="F:RNA binding"/>
    <property type="evidence" value="ECO:0007669"/>
    <property type="project" value="UniProtKB-UniRule"/>
</dbReference>
<dbReference type="Gene3D" id="3.30.1370.10">
    <property type="entry name" value="K Homology domain, type 1"/>
    <property type="match status" value="2"/>
</dbReference>
<dbReference type="CDD" id="cd00105">
    <property type="entry name" value="KH-I"/>
    <property type="match status" value="1"/>
</dbReference>
<proteinExistence type="predicted"/>
<feature type="compositionally biased region" description="Low complexity" evidence="3">
    <location>
        <begin position="294"/>
        <end position="326"/>
    </location>
</feature>
<organism evidence="5 6">
    <name type="scientific">Cinnamomum micranthum f. kanehirae</name>
    <dbReference type="NCBI Taxonomy" id="337451"/>
    <lineage>
        <taxon>Eukaryota</taxon>
        <taxon>Viridiplantae</taxon>
        <taxon>Streptophyta</taxon>
        <taxon>Embryophyta</taxon>
        <taxon>Tracheophyta</taxon>
        <taxon>Spermatophyta</taxon>
        <taxon>Magnoliopsida</taxon>
        <taxon>Magnoliidae</taxon>
        <taxon>Laurales</taxon>
        <taxon>Lauraceae</taxon>
        <taxon>Cinnamomum</taxon>
    </lineage>
</organism>
<dbReference type="PANTHER" id="PTHR10288">
    <property type="entry name" value="KH DOMAIN CONTAINING RNA BINDING PROTEIN"/>
    <property type="match status" value="1"/>
</dbReference>
<dbReference type="STRING" id="337451.A0A3S4N906"/>
<name>A0A3S4N906_9MAGN</name>
<comment type="caution">
    <text evidence="5">The sequence shown here is derived from an EMBL/GenBank/DDBJ whole genome shotgun (WGS) entry which is preliminary data.</text>
</comment>
<feature type="compositionally biased region" description="Polar residues" evidence="3">
    <location>
        <begin position="530"/>
        <end position="541"/>
    </location>
</feature>
<feature type="region of interest" description="Disordered" evidence="3">
    <location>
        <begin position="1"/>
        <end position="22"/>
    </location>
</feature>
<dbReference type="InterPro" id="IPR004087">
    <property type="entry name" value="KH_dom"/>
</dbReference>
<evidence type="ECO:0000256" key="1">
    <source>
        <dbReference type="ARBA" id="ARBA00022737"/>
    </source>
</evidence>
<dbReference type="OrthoDB" id="5204190at2759"/>
<dbReference type="SUPFAM" id="SSF54791">
    <property type="entry name" value="Eukaryotic type KH-domain (KH-domain type I)"/>
    <property type="match status" value="2"/>
</dbReference>
<evidence type="ECO:0000313" key="6">
    <source>
        <dbReference type="Proteomes" id="UP000283530"/>
    </source>
</evidence>
<feature type="domain" description="K Homology" evidence="4">
    <location>
        <begin position="94"/>
        <end position="167"/>
    </location>
</feature>
<dbReference type="AlphaFoldDB" id="A0A3S4N906"/>
<feature type="domain" description="K Homology" evidence="4">
    <location>
        <begin position="188"/>
        <end position="262"/>
    </location>
</feature>
<feature type="region of interest" description="Disordered" evidence="3">
    <location>
        <begin position="268"/>
        <end position="287"/>
    </location>
</feature>
<dbReference type="InterPro" id="IPR004088">
    <property type="entry name" value="KH_dom_type_1"/>
</dbReference>
<feature type="region of interest" description="Disordered" evidence="3">
    <location>
        <begin position="367"/>
        <end position="418"/>
    </location>
</feature>
<sequence>MAEEAQYRPDSDGSKRKLDEIQMAKQKAQEIVARLVNNAEAKRPRFDDASDSDSLRSPMPPPDFSQKPFNPSMTNVTFGSAPFVPQPTPYPNFQGTSKKMDIPNGKVGVVIGKGGETIKYIQLQSGARIQITRDADADPYSQTRDVELIGTAEQVSRAEQLIKDVIAESDTGGSGTSAALGSTSMQQGSEQFAMKVPNNKVAKIIGKGGETIKSMQSSSGARIQVIPLHLPPGDTSTERNVYISGTKEQIESAKELVNEVISENRARNPSVNYMQQGYPPSGNWADTNSVQQVGYGYTQQGPTPPYYSGYPPQPAGWDQQLPSASAQPPPPQSAGYNYYVQPGQTGPAPANANYGYAQALPATGYSYDQGYSQQQQPHGYDGTTQGEQDPHNEYASLGYGPSGATPVTPDGTTNAQTYGTQTSTAVLPAQPFGTQSSMPVPPAQSVGLSTQPYATQSSTLMPPGQPAAFGTQPGIPPAGYMPYHNYSGPPPPSNAQMGFGQMGYGGQQPPQTGYAQSGYPPQPALAQATYLQGLNPATSGLPQPQPTTYVQPQPPAYGSESNREGTVGSYGSTAATKESVRPQS</sequence>
<gene>
    <name evidence="5" type="ORF">CKAN_00247800</name>
</gene>
<keyword evidence="1" id="KW-0677">Repeat</keyword>
<evidence type="ECO:0000256" key="3">
    <source>
        <dbReference type="SAM" id="MobiDB-lite"/>
    </source>
</evidence>
<keyword evidence="6" id="KW-1185">Reference proteome</keyword>
<evidence type="ECO:0000313" key="5">
    <source>
        <dbReference type="EMBL" id="RWR74162.1"/>
    </source>
</evidence>
<keyword evidence="2" id="KW-0694">RNA-binding</keyword>
<accession>A0A3S4N906</accession>
<feature type="compositionally biased region" description="Polar residues" evidence="3">
    <location>
        <begin position="569"/>
        <end position="584"/>
    </location>
</feature>
<protein>
    <submittedName>
        <fullName evidence="5">Far upstream element-binding protein 2-like protein</fullName>
    </submittedName>
</protein>
<dbReference type="Proteomes" id="UP000283530">
    <property type="component" value="Unassembled WGS sequence"/>
</dbReference>
<dbReference type="SMART" id="SM00322">
    <property type="entry name" value="KH"/>
    <property type="match status" value="2"/>
</dbReference>
<dbReference type="EMBL" id="QPKB01000001">
    <property type="protein sequence ID" value="RWR74162.1"/>
    <property type="molecule type" value="Genomic_DNA"/>
</dbReference>